<dbReference type="Gene3D" id="3.40.50.300">
    <property type="entry name" value="P-loop containing nucleotide triphosphate hydrolases"/>
    <property type="match status" value="1"/>
</dbReference>
<dbReference type="CDD" id="cd03263">
    <property type="entry name" value="ABC_subfamily_A"/>
    <property type="match status" value="1"/>
</dbReference>
<dbReference type="InterPro" id="IPR003439">
    <property type="entry name" value="ABC_transporter-like_ATP-bd"/>
</dbReference>
<dbReference type="PANTHER" id="PTHR19229">
    <property type="entry name" value="ATP-BINDING CASSETTE TRANSPORTER SUBFAMILY A ABCA"/>
    <property type="match status" value="1"/>
</dbReference>
<dbReference type="GO" id="GO:0140359">
    <property type="term" value="F:ABC-type transporter activity"/>
    <property type="evidence" value="ECO:0007669"/>
    <property type="project" value="InterPro"/>
</dbReference>
<dbReference type="Ensembl" id="ENSPSMT00000029805.1">
    <property type="protein sequence ID" value="ENSPSMP00000025736.1"/>
    <property type="gene ID" value="ENSPSMG00000018060.1"/>
</dbReference>
<dbReference type="SUPFAM" id="SSF52540">
    <property type="entry name" value="P-loop containing nucleoside triphosphate hydrolases"/>
    <property type="match status" value="1"/>
</dbReference>
<evidence type="ECO:0000259" key="1">
    <source>
        <dbReference type="Pfam" id="PF00005"/>
    </source>
</evidence>
<dbReference type="GO" id="GO:0005319">
    <property type="term" value="F:lipid transporter activity"/>
    <property type="evidence" value="ECO:0007669"/>
    <property type="project" value="TreeGrafter"/>
</dbReference>
<dbReference type="GO" id="GO:0016020">
    <property type="term" value="C:membrane"/>
    <property type="evidence" value="ECO:0007669"/>
    <property type="project" value="InterPro"/>
</dbReference>
<dbReference type="InterPro" id="IPR026082">
    <property type="entry name" value="ABCA"/>
</dbReference>
<protein>
    <recommendedName>
        <fullName evidence="1">ABC transporter domain-containing protein</fullName>
    </recommendedName>
</protein>
<reference evidence="2" key="1">
    <citation type="submission" date="2025-08" db="UniProtKB">
        <authorList>
            <consortium name="Ensembl"/>
        </authorList>
    </citation>
    <scope>IDENTIFICATION</scope>
</reference>
<dbReference type="GO" id="GO:0005524">
    <property type="term" value="F:ATP binding"/>
    <property type="evidence" value="ECO:0007669"/>
    <property type="project" value="InterPro"/>
</dbReference>
<accession>A0A8C9A2N9</accession>
<feature type="domain" description="ABC transporter" evidence="1">
    <location>
        <begin position="3"/>
        <end position="93"/>
    </location>
</feature>
<reference evidence="2" key="2">
    <citation type="submission" date="2025-09" db="UniProtKB">
        <authorList>
            <consortium name="Ensembl"/>
        </authorList>
    </citation>
    <scope>IDENTIFICATION</scope>
</reference>
<evidence type="ECO:0000313" key="2">
    <source>
        <dbReference type="Ensembl" id="ENSPSMP00000025736.1"/>
    </source>
</evidence>
<dbReference type="Pfam" id="PF00005">
    <property type="entry name" value="ABC_tran"/>
    <property type="match status" value="1"/>
</dbReference>
<sequence>MVQIRKFLGICPQQDLLFSYLTVAEHLHFYSVVKGVHEKTRAEETDNMLSAFNLLEKRNVMSKALSGGMKRKLSIIISLLGDSKVVILDEPTSGMDAASRRVTWDLLQKYKQDRAILLTTHHMDEADILGDRIAIMVKGSLKCCGSSIFLKKIYGLSPLLVLRILIP</sequence>
<dbReference type="Proteomes" id="UP000694414">
    <property type="component" value="Unplaced"/>
</dbReference>
<dbReference type="PANTHER" id="PTHR19229:SF267">
    <property type="entry name" value="ABC TRANSPORTER A FAMILY MEMBER 1"/>
    <property type="match status" value="1"/>
</dbReference>
<evidence type="ECO:0000313" key="3">
    <source>
        <dbReference type="Proteomes" id="UP000694414"/>
    </source>
</evidence>
<proteinExistence type="predicted"/>
<dbReference type="GeneTree" id="ENSGT00940000162242"/>
<dbReference type="InterPro" id="IPR027417">
    <property type="entry name" value="P-loop_NTPase"/>
</dbReference>
<keyword evidence="3" id="KW-1185">Reference proteome</keyword>
<organism evidence="2 3">
    <name type="scientific">Prolemur simus</name>
    <name type="common">Greater bamboo lemur</name>
    <name type="synonym">Hapalemur simus</name>
    <dbReference type="NCBI Taxonomy" id="1328070"/>
    <lineage>
        <taxon>Eukaryota</taxon>
        <taxon>Metazoa</taxon>
        <taxon>Chordata</taxon>
        <taxon>Craniata</taxon>
        <taxon>Vertebrata</taxon>
        <taxon>Euteleostomi</taxon>
        <taxon>Mammalia</taxon>
        <taxon>Eutheria</taxon>
        <taxon>Euarchontoglires</taxon>
        <taxon>Primates</taxon>
        <taxon>Strepsirrhini</taxon>
        <taxon>Lemuriformes</taxon>
        <taxon>Lemuridae</taxon>
        <taxon>Prolemur</taxon>
    </lineage>
</organism>
<dbReference type="GO" id="GO:0016887">
    <property type="term" value="F:ATP hydrolysis activity"/>
    <property type="evidence" value="ECO:0007669"/>
    <property type="project" value="InterPro"/>
</dbReference>
<dbReference type="AlphaFoldDB" id="A0A8C9A2N9"/>
<name>A0A8C9A2N9_PROSS</name>